<dbReference type="EMBL" id="CADEAL010002053">
    <property type="protein sequence ID" value="CAB1437634.1"/>
    <property type="molecule type" value="Genomic_DNA"/>
</dbReference>
<reference evidence="2" key="1">
    <citation type="submission" date="2020-03" db="EMBL/GenBank/DDBJ databases">
        <authorList>
            <person name="Weist P."/>
        </authorList>
    </citation>
    <scope>NUCLEOTIDE SEQUENCE</scope>
</reference>
<protein>
    <submittedName>
        <fullName evidence="2">Uncharacterized protein</fullName>
    </submittedName>
</protein>
<keyword evidence="3" id="KW-1185">Reference proteome</keyword>
<proteinExistence type="predicted"/>
<dbReference type="AlphaFoldDB" id="A0A9N7URL9"/>
<comment type="caution">
    <text evidence="2">The sequence shown here is derived from an EMBL/GenBank/DDBJ whole genome shotgun (WGS) entry which is preliminary data.</text>
</comment>
<evidence type="ECO:0000313" key="3">
    <source>
        <dbReference type="Proteomes" id="UP001153269"/>
    </source>
</evidence>
<gene>
    <name evidence="2" type="ORF">PLEPLA_LOCUS25667</name>
</gene>
<evidence type="ECO:0000313" key="2">
    <source>
        <dbReference type="EMBL" id="CAB1437634.1"/>
    </source>
</evidence>
<name>A0A9N7URL9_PLEPL</name>
<accession>A0A9N7URL9</accession>
<sequence length="95" mass="10416">MKGEERLEQRSQPVGGLSTCVSHQQQQQADDPSSSSYSSSSPAVTVALEAHRQQSQGDVYRASGPQGAGLRRYTGGMRGKPRRLFWIPREGEPPF</sequence>
<feature type="compositionally biased region" description="Low complexity" evidence="1">
    <location>
        <begin position="22"/>
        <end position="43"/>
    </location>
</feature>
<evidence type="ECO:0000256" key="1">
    <source>
        <dbReference type="SAM" id="MobiDB-lite"/>
    </source>
</evidence>
<dbReference type="Proteomes" id="UP001153269">
    <property type="component" value="Unassembled WGS sequence"/>
</dbReference>
<feature type="region of interest" description="Disordered" evidence="1">
    <location>
        <begin position="1"/>
        <end position="79"/>
    </location>
</feature>
<organism evidence="2 3">
    <name type="scientific">Pleuronectes platessa</name>
    <name type="common">European plaice</name>
    <dbReference type="NCBI Taxonomy" id="8262"/>
    <lineage>
        <taxon>Eukaryota</taxon>
        <taxon>Metazoa</taxon>
        <taxon>Chordata</taxon>
        <taxon>Craniata</taxon>
        <taxon>Vertebrata</taxon>
        <taxon>Euteleostomi</taxon>
        <taxon>Actinopterygii</taxon>
        <taxon>Neopterygii</taxon>
        <taxon>Teleostei</taxon>
        <taxon>Neoteleostei</taxon>
        <taxon>Acanthomorphata</taxon>
        <taxon>Carangaria</taxon>
        <taxon>Pleuronectiformes</taxon>
        <taxon>Pleuronectoidei</taxon>
        <taxon>Pleuronectidae</taxon>
        <taxon>Pleuronectes</taxon>
    </lineage>
</organism>